<proteinExistence type="predicted"/>
<dbReference type="EMBL" id="JAQQAF010000006">
    <property type="protein sequence ID" value="KAJ8478133.1"/>
    <property type="molecule type" value="Genomic_DNA"/>
</dbReference>
<reference evidence="1 2" key="1">
    <citation type="submission" date="2022-12" db="EMBL/GenBank/DDBJ databases">
        <title>Chromosome-scale assembly of the Ensete ventricosum genome.</title>
        <authorList>
            <person name="Dussert Y."/>
            <person name="Stocks J."/>
            <person name="Wendawek A."/>
            <person name="Woldeyes F."/>
            <person name="Nichols R.A."/>
            <person name="Borrell J.S."/>
        </authorList>
    </citation>
    <scope>NUCLEOTIDE SEQUENCE [LARGE SCALE GENOMIC DNA]</scope>
    <source>
        <strain evidence="2">cv. Maze</strain>
        <tissue evidence="1">Seeds</tissue>
    </source>
</reference>
<sequence>MKATLKGQYEVNESASAVATFAIDADDFMNSIRLIENTVNHLHPAAEGQAGGPRWFNGLHCQRLLQAFLSTTSS</sequence>
<protein>
    <submittedName>
        <fullName evidence="1">Uncharacterized protein</fullName>
    </submittedName>
</protein>
<dbReference type="AlphaFoldDB" id="A0AAV8QNG8"/>
<gene>
    <name evidence="1" type="ORF">OPV22_021860</name>
</gene>
<evidence type="ECO:0000313" key="1">
    <source>
        <dbReference type="EMBL" id="KAJ8478133.1"/>
    </source>
</evidence>
<organism evidence="1 2">
    <name type="scientific">Ensete ventricosum</name>
    <name type="common">Abyssinian banana</name>
    <name type="synonym">Musa ensete</name>
    <dbReference type="NCBI Taxonomy" id="4639"/>
    <lineage>
        <taxon>Eukaryota</taxon>
        <taxon>Viridiplantae</taxon>
        <taxon>Streptophyta</taxon>
        <taxon>Embryophyta</taxon>
        <taxon>Tracheophyta</taxon>
        <taxon>Spermatophyta</taxon>
        <taxon>Magnoliopsida</taxon>
        <taxon>Liliopsida</taxon>
        <taxon>Zingiberales</taxon>
        <taxon>Musaceae</taxon>
        <taxon>Ensete</taxon>
    </lineage>
</organism>
<evidence type="ECO:0000313" key="2">
    <source>
        <dbReference type="Proteomes" id="UP001222027"/>
    </source>
</evidence>
<keyword evidence="2" id="KW-1185">Reference proteome</keyword>
<comment type="caution">
    <text evidence="1">The sequence shown here is derived from an EMBL/GenBank/DDBJ whole genome shotgun (WGS) entry which is preliminary data.</text>
</comment>
<accession>A0AAV8QNG8</accession>
<name>A0AAV8QNG8_ENSVE</name>
<dbReference type="Proteomes" id="UP001222027">
    <property type="component" value="Unassembled WGS sequence"/>
</dbReference>